<organism evidence="1 2">
    <name type="scientific">Ranatra chinensis</name>
    <dbReference type="NCBI Taxonomy" id="642074"/>
    <lineage>
        <taxon>Eukaryota</taxon>
        <taxon>Metazoa</taxon>
        <taxon>Ecdysozoa</taxon>
        <taxon>Arthropoda</taxon>
        <taxon>Hexapoda</taxon>
        <taxon>Insecta</taxon>
        <taxon>Pterygota</taxon>
        <taxon>Neoptera</taxon>
        <taxon>Paraneoptera</taxon>
        <taxon>Hemiptera</taxon>
        <taxon>Heteroptera</taxon>
        <taxon>Panheteroptera</taxon>
        <taxon>Nepomorpha</taxon>
        <taxon>Nepidae</taxon>
        <taxon>Ranatrinae</taxon>
        <taxon>Ranatra</taxon>
    </lineage>
</organism>
<evidence type="ECO:0000313" key="2">
    <source>
        <dbReference type="Proteomes" id="UP001558652"/>
    </source>
</evidence>
<proteinExistence type="predicted"/>
<protein>
    <submittedName>
        <fullName evidence="1">Uncharacterized protein</fullName>
    </submittedName>
</protein>
<reference evidence="1 2" key="1">
    <citation type="submission" date="2024-07" db="EMBL/GenBank/DDBJ databases">
        <title>Chromosome-level genome assembly of the water stick insect Ranatra chinensis (Heteroptera: Nepidae).</title>
        <authorList>
            <person name="Liu X."/>
        </authorList>
    </citation>
    <scope>NUCLEOTIDE SEQUENCE [LARGE SCALE GENOMIC DNA]</scope>
    <source>
        <strain evidence="1">Cailab_2021Rc</strain>
        <tissue evidence="1">Muscle</tissue>
    </source>
</reference>
<name>A0ABD0Z6A7_9HEMI</name>
<evidence type="ECO:0000313" key="1">
    <source>
        <dbReference type="EMBL" id="KAL1137788.1"/>
    </source>
</evidence>
<gene>
    <name evidence="1" type="ORF">AAG570_009484</name>
</gene>
<keyword evidence="2" id="KW-1185">Reference proteome</keyword>
<comment type="caution">
    <text evidence="1">The sequence shown here is derived from an EMBL/GenBank/DDBJ whole genome shotgun (WGS) entry which is preliminary data.</text>
</comment>
<dbReference type="EMBL" id="JBFDAA010000004">
    <property type="protein sequence ID" value="KAL1137788.1"/>
    <property type="molecule type" value="Genomic_DNA"/>
</dbReference>
<dbReference type="Proteomes" id="UP001558652">
    <property type="component" value="Unassembled WGS sequence"/>
</dbReference>
<sequence length="151" mass="15860">MVTITGEDGLIYKVSNAELGNTLLVSGDDGQQCVYVTTGEDADDNTAVLTLDPSYADAIAQMSQGNILGGEGEGEAQFYVKEGGEDREIVSLQVQNEAGEDPQSQVVAQLVEAGEPAPGGGPRRVVLLLPDGSLMVTEVDEEQYAALELDK</sequence>
<accession>A0ABD0Z6A7</accession>
<dbReference type="AlphaFoldDB" id="A0ABD0Z6A7"/>